<name>A0A3N4ISL7_9PEZI</name>
<feature type="compositionally biased region" description="Acidic residues" evidence="1">
    <location>
        <begin position="386"/>
        <end position="407"/>
    </location>
</feature>
<feature type="compositionally biased region" description="Low complexity" evidence="1">
    <location>
        <begin position="297"/>
        <end position="310"/>
    </location>
</feature>
<dbReference type="Proteomes" id="UP000276215">
    <property type="component" value="Unassembled WGS sequence"/>
</dbReference>
<dbReference type="AlphaFoldDB" id="A0A3N4ISL7"/>
<feature type="compositionally biased region" description="Basic residues" evidence="1">
    <location>
        <begin position="311"/>
        <end position="323"/>
    </location>
</feature>
<keyword evidence="3" id="KW-1185">Reference proteome</keyword>
<proteinExistence type="predicted"/>
<feature type="compositionally biased region" description="Basic and acidic residues" evidence="1">
    <location>
        <begin position="423"/>
        <end position="432"/>
    </location>
</feature>
<dbReference type="OrthoDB" id="10483203at2759"/>
<evidence type="ECO:0000313" key="2">
    <source>
        <dbReference type="EMBL" id="RPA89173.1"/>
    </source>
</evidence>
<feature type="compositionally biased region" description="Polar residues" evidence="1">
    <location>
        <begin position="176"/>
        <end position="190"/>
    </location>
</feature>
<feature type="compositionally biased region" description="Polar residues" evidence="1">
    <location>
        <begin position="59"/>
        <end position="70"/>
    </location>
</feature>
<feature type="region of interest" description="Disordered" evidence="1">
    <location>
        <begin position="451"/>
        <end position="480"/>
    </location>
</feature>
<sequence>MSFFLSFLKAGLQFYCWVGLLCSTISVSTSTVSYLGCVFLVAVQPGSPKSLSALPGSRATHNPQMPPSQHSNKHHHHPSTTSKNSPMPPKRKAPSSAKASSAKRARTAAGTQSPNESAIEDSITVLPRPLPATPSASRENAGSAVTTPAATTNKRTRSSTKKDNSAARGSAKPGSRKSTVTPKTRSTPRGNKNDDVVAEEVAEAEAVEGAGGEEEEAEVAPSVEPTNKRTDPFNAPSSSGDELSRDQRQVPKPAVKSKAKSRRPKITYKTRKPAVQVDGSDDEISTTRSSPVLPAEKVVPTPITPATTIKPRSRPPRTQRKRALPAPENLGVAPVAPMGLGSEEATPSAGKKRKRVSAGRKQILQQTKDDDIEEEEAEDGEKGEPDEPAVAQEEDVDGEHEIDEDFVATDGTIVAPGQSARALRKEERESAKKRLSLMKPANETIATLAGLEDPFASERPKRTRTEVVSENAAVPDPAVDAIPDADLEQFPAESIQRLKKRVMPKLMGRKRSKLVGVSDEEGYAYKNRYYLYL</sequence>
<dbReference type="EMBL" id="ML120607">
    <property type="protein sequence ID" value="RPA89173.1"/>
    <property type="molecule type" value="Genomic_DNA"/>
</dbReference>
<protein>
    <submittedName>
        <fullName evidence="2">Uncharacterized protein</fullName>
    </submittedName>
</protein>
<feature type="compositionally biased region" description="Basic residues" evidence="1">
    <location>
        <begin position="255"/>
        <end position="272"/>
    </location>
</feature>
<reference evidence="2 3" key="1">
    <citation type="journal article" date="2018" name="Nat. Ecol. Evol.">
        <title>Pezizomycetes genomes reveal the molecular basis of ectomycorrhizal truffle lifestyle.</title>
        <authorList>
            <person name="Murat C."/>
            <person name="Payen T."/>
            <person name="Noel B."/>
            <person name="Kuo A."/>
            <person name="Morin E."/>
            <person name="Chen J."/>
            <person name="Kohler A."/>
            <person name="Krizsan K."/>
            <person name="Balestrini R."/>
            <person name="Da Silva C."/>
            <person name="Montanini B."/>
            <person name="Hainaut M."/>
            <person name="Levati E."/>
            <person name="Barry K.W."/>
            <person name="Belfiori B."/>
            <person name="Cichocki N."/>
            <person name="Clum A."/>
            <person name="Dockter R.B."/>
            <person name="Fauchery L."/>
            <person name="Guy J."/>
            <person name="Iotti M."/>
            <person name="Le Tacon F."/>
            <person name="Lindquist E.A."/>
            <person name="Lipzen A."/>
            <person name="Malagnac F."/>
            <person name="Mello A."/>
            <person name="Molinier V."/>
            <person name="Miyauchi S."/>
            <person name="Poulain J."/>
            <person name="Riccioni C."/>
            <person name="Rubini A."/>
            <person name="Sitrit Y."/>
            <person name="Splivallo R."/>
            <person name="Traeger S."/>
            <person name="Wang M."/>
            <person name="Zifcakova L."/>
            <person name="Wipf D."/>
            <person name="Zambonelli A."/>
            <person name="Paolocci F."/>
            <person name="Nowrousian M."/>
            <person name="Ottonello S."/>
            <person name="Baldrian P."/>
            <person name="Spatafora J.W."/>
            <person name="Henrissat B."/>
            <person name="Nagy L.G."/>
            <person name="Aury J.M."/>
            <person name="Wincker P."/>
            <person name="Grigoriev I.V."/>
            <person name="Bonfante P."/>
            <person name="Martin F.M."/>
        </authorList>
    </citation>
    <scope>NUCLEOTIDE SEQUENCE [LARGE SCALE GENOMIC DNA]</scope>
    <source>
        <strain evidence="2 3">120613-1</strain>
    </source>
</reference>
<evidence type="ECO:0000256" key="1">
    <source>
        <dbReference type="SAM" id="MobiDB-lite"/>
    </source>
</evidence>
<feature type="region of interest" description="Disordered" evidence="1">
    <location>
        <begin position="52"/>
        <end position="438"/>
    </location>
</feature>
<feature type="compositionally biased region" description="Acidic residues" evidence="1">
    <location>
        <begin position="196"/>
        <end position="218"/>
    </location>
</feature>
<gene>
    <name evidence="2" type="ORF">L873DRAFT_707085</name>
</gene>
<feature type="compositionally biased region" description="Polar residues" evidence="1">
    <location>
        <begin position="134"/>
        <end position="150"/>
    </location>
</feature>
<organism evidence="2 3">
    <name type="scientific">Choiromyces venosus 120613-1</name>
    <dbReference type="NCBI Taxonomy" id="1336337"/>
    <lineage>
        <taxon>Eukaryota</taxon>
        <taxon>Fungi</taxon>
        <taxon>Dikarya</taxon>
        <taxon>Ascomycota</taxon>
        <taxon>Pezizomycotina</taxon>
        <taxon>Pezizomycetes</taxon>
        <taxon>Pezizales</taxon>
        <taxon>Tuberaceae</taxon>
        <taxon>Choiromyces</taxon>
    </lineage>
</organism>
<evidence type="ECO:0000313" key="3">
    <source>
        <dbReference type="Proteomes" id="UP000276215"/>
    </source>
</evidence>
<accession>A0A3N4ISL7</accession>
<feature type="compositionally biased region" description="Basic and acidic residues" evidence="1">
    <location>
        <begin position="456"/>
        <end position="467"/>
    </location>
</feature>
<feature type="compositionally biased region" description="Acidic residues" evidence="1">
    <location>
        <begin position="370"/>
        <end position="379"/>
    </location>
</feature>